<accession>A0A9P8G6S0</accession>
<dbReference type="AlphaFoldDB" id="A0A9P8G6S0"/>
<reference evidence="1" key="1">
    <citation type="journal article" date="2021" name="J Fungi (Basel)">
        <title>Virulence traits and population genomics of the black yeast Aureobasidium melanogenum.</title>
        <authorList>
            <person name="Cernosa A."/>
            <person name="Sun X."/>
            <person name="Gostincar C."/>
            <person name="Fang C."/>
            <person name="Gunde-Cimerman N."/>
            <person name="Song Z."/>
        </authorList>
    </citation>
    <scope>NUCLEOTIDE SEQUENCE</scope>
    <source>
        <strain evidence="1">EXF-9298</strain>
    </source>
</reference>
<evidence type="ECO:0000313" key="2">
    <source>
        <dbReference type="Proteomes" id="UP000729357"/>
    </source>
</evidence>
<keyword evidence="2" id="KW-1185">Reference proteome</keyword>
<dbReference type="EMBL" id="JAHFXS010000001">
    <property type="protein sequence ID" value="KAG9991761.1"/>
    <property type="molecule type" value="Genomic_DNA"/>
</dbReference>
<reference evidence="1" key="2">
    <citation type="submission" date="2021-08" db="EMBL/GenBank/DDBJ databases">
        <authorList>
            <person name="Gostincar C."/>
            <person name="Sun X."/>
            <person name="Song Z."/>
            <person name="Gunde-Cimerman N."/>
        </authorList>
    </citation>
    <scope>NUCLEOTIDE SEQUENCE</scope>
    <source>
        <strain evidence="1">EXF-9298</strain>
    </source>
</reference>
<protein>
    <submittedName>
        <fullName evidence="1">Uncharacterized protein</fullName>
    </submittedName>
</protein>
<feature type="non-terminal residue" evidence="1">
    <location>
        <position position="209"/>
    </location>
</feature>
<proteinExistence type="predicted"/>
<gene>
    <name evidence="1" type="ORF">KCU98_g29</name>
</gene>
<dbReference type="Proteomes" id="UP000729357">
    <property type="component" value="Unassembled WGS sequence"/>
</dbReference>
<evidence type="ECO:0000313" key="1">
    <source>
        <dbReference type="EMBL" id="KAG9991761.1"/>
    </source>
</evidence>
<sequence length="209" mass="23405">MQLETVLLNREVCKLKNLVSAYGTLDQKKDPHIREYVSFSVGGNVLRALSSAFWLTHRESAYPHKRFPNHLLDIVSVFPSLKFTACPQSVAYVRSYIFVDDICLNSDNLTHQIGMTKNRSNIRFLTAGDKQMNFRGAATLEALASFHPDNAADRRKKYSRIGLDGVRGSELISCSRSLMIEETSIVNTAGFAKTMHLNPSDVNKALVHS</sequence>
<organism evidence="1 2">
    <name type="scientific">Aureobasidium melanogenum</name>
    <name type="common">Aureobasidium pullulans var. melanogenum</name>
    <dbReference type="NCBI Taxonomy" id="46634"/>
    <lineage>
        <taxon>Eukaryota</taxon>
        <taxon>Fungi</taxon>
        <taxon>Dikarya</taxon>
        <taxon>Ascomycota</taxon>
        <taxon>Pezizomycotina</taxon>
        <taxon>Dothideomycetes</taxon>
        <taxon>Dothideomycetidae</taxon>
        <taxon>Dothideales</taxon>
        <taxon>Saccotheciaceae</taxon>
        <taxon>Aureobasidium</taxon>
    </lineage>
</organism>
<comment type="caution">
    <text evidence="1">The sequence shown here is derived from an EMBL/GenBank/DDBJ whole genome shotgun (WGS) entry which is preliminary data.</text>
</comment>
<name>A0A9P8G6S0_AURME</name>